<dbReference type="RefSeq" id="WP_014388861.1">
    <property type="nucleotide sequence ID" value="NC_017025.1"/>
</dbReference>
<evidence type="ECO:0000313" key="1">
    <source>
        <dbReference type="EMBL" id="CCG53742.1"/>
    </source>
</evidence>
<dbReference type="SUPFAM" id="SSF55961">
    <property type="entry name" value="Bet v1-like"/>
    <property type="match status" value="1"/>
</dbReference>
<sequence length="148" mass="17530">MALVKLIFQIDIQAEPKKIWKALWDKENYTTWCNAFCEGTYYESDFNEGDRIHFIAPNGDGMYADIEEKIENEYIAFCHLGELKNYEEQPLNDDTMEWTGATEDYRIIPKDNFNTLEVTIDTMENYLEYFKTHFPKGLEKVKEIAEQL</sequence>
<reference evidence="2" key="2">
    <citation type="submission" date="2012-03" db="EMBL/GenBank/DDBJ databases">
        <title>Complete genome sequence of Flavobacterium indicum GPTSA100-9T, isolated from warm spring water.</title>
        <authorList>
            <person name="Barbier P."/>
            <person name="Houel A."/>
            <person name="Loux V."/>
            <person name="Poulain J."/>
            <person name="Bernardet J.-F."/>
            <person name="Touchon M."/>
            <person name="Duchaud E."/>
        </authorList>
    </citation>
    <scope>NUCLEOTIDE SEQUENCE [LARGE SCALE GENOMIC DNA]</scope>
    <source>
        <strain evidence="2">DSM 17447 / CIP 109464 / GPTSA100-9</strain>
    </source>
</reference>
<dbReference type="KEGG" id="fin:KQS_09040"/>
<keyword evidence="2" id="KW-1185">Reference proteome</keyword>
<dbReference type="STRING" id="1094466.KQS_09040"/>
<accession>H8XU12</accession>
<gene>
    <name evidence="1" type="ordered locus">KQS_09040</name>
</gene>
<dbReference type="PATRIC" id="fig|1094466.5.peg.1771"/>
<dbReference type="AlphaFoldDB" id="H8XU12"/>
<name>H8XU12_FLAIG</name>
<dbReference type="eggNOG" id="COG3832">
    <property type="taxonomic scope" value="Bacteria"/>
</dbReference>
<dbReference type="EMBL" id="HE774682">
    <property type="protein sequence ID" value="CCG53742.1"/>
    <property type="molecule type" value="Genomic_DNA"/>
</dbReference>
<dbReference type="OrthoDB" id="2355173at2"/>
<dbReference type="Gene3D" id="3.30.530.20">
    <property type="match status" value="1"/>
</dbReference>
<proteinExistence type="predicted"/>
<evidence type="ECO:0000313" key="2">
    <source>
        <dbReference type="Proteomes" id="UP000007599"/>
    </source>
</evidence>
<reference evidence="1 2" key="1">
    <citation type="journal article" date="2012" name="J. Bacteriol.">
        <title>Complete Genome Sequence of Flavobacterium indicum GPSTA100-9T, Isolated from Warm Spring Water.</title>
        <authorList>
            <person name="Barbier P."/>
            <person name="Houel A."/>
            <person name="Loux V."/>
            <person name="Poulain J."/>
            <person name="Bernardet J.F."/>
            <person name="Touchon M."/>
            <person name="Duchaud E."/>
        </authorList>
    </citation>
    <scope>NUCLEOTIDE SEQUENCE [LARGE SCALE GENOMIC DNA]</scope>
    <source>
        <strain evidence="2">DSM 17447 / CIP 109464 / GPTSA100-9</strain>
    </source>
</reference>
<dbReference type="Proteomes" id="UP000007599">
    <property type="component" value="Chromosome I"/>
</dbReference>
<organism evidence="1 2">
    <name type="scientific">Flavobacterium indicum (strain DSM 17447 / CIP 109464 / GPTSA100-9)</name>
    <dbReference type="NCBI Taxonomy" id="1094466"/>
    <lineage>
        <taxon>Bacteria</taxon>
        <taxon>Pseudomonadati</taxon>
        <taxon>Bacteroidota</taxon>
        <taxon>Flavobacteriia</taxon>
        <taxon>Flavobacteriales</taxon>
        <taxon>Flavobacteriaceae</taxon>
        <taxon>Flavobacterium</taxon>
    </lineage>
</organism>
<dbReference type="HOGENOM" id="CLU_146109_0_0_10"/>
<evidence type="ECO:0008006" key="3">
    <source>
        <dbReference type="Google" id="ProtNLM"/>
    </source>
</evidence>
<protein>
    <recommendedName>
        <fullName evidence="3">Activator of Hsp90 ATPase 1 family protein</fullName>
    </recommendedName>
</protein>
<dbReference type="InterPro" id="IPR023393">
    <property type="entry name" value="START-like_dom_sf"/>
</dbReference>